<name>A0A081RVQ1_PHOTE</name>
<gene>
    <name evidence="1" type="ORF">MEG1DRAFT_02616</name>
</gene>
<sequence>MSDIILEKSKVVSVEFDDEKSPRVIASVLTGDVNKKYGIHWEDNSDDKATAHSLVVYGILLAAMSNDKFRISGTLVDPKYGSTVSGLSGLIKTLKIE</sequence>
<dbReference type="RefSeq" id="WP_036839641.1">
    <property type="nucleotide sequence ID" value="NZ_CAWLUD010000041.1"/>
</dbReference>
<reference evidence="1 2" key="1">
    <citation type="submission" date="2014-03" db="EMBL/GenBank/DDBJ databases">
        <title>Draft Genome of Photorhabdus temperata Meg1.</title>
        <authorList>
            <person name="Hurst S.G.IV."/>
            <person name="Morris K."/>
            <person name="Thomas K."/>
            <person name="Tisa L.S."/>
        </authorList>
    </citation>
    <scope>NUCLEOTIDE SEQUENCE [LARGE SCALE GENOMIC DNA]</scope>
    <source>
        <strain evidence="1 2">Meg1</strain>
    </source>
</reference>
<evidence type="ECO:0000313" key="2">
    <source>
        <dbReference type="Proteomes" id="UP000028002"/>
    </source>
</evidence>
<dbReference type="EMBL" id="JGVH01000041">
    <property type="protein sequence ID" value="KER02754.1"/>
    <property type="molecule type" value="Genomic_DNA"/>
</dbReference>
<evidence type="ECO:0000313" key="1">
    <source>
        <dbReference type="EMBL" id="KER02754.1"/>
    </source>
</evidence>
<protein>
    <submittedName>
        <fullName evidence="1">Uncharacterized protein</fullName>
    </submittedName>
</protein>
<proteinExistence type="predicted"/>
<accession>A0A081RVQ1</accession>
<comment type="caution">
    <text evidence="1">The sequence shown here is derived from an EMBL/GenBank/DDBJ whole genome shotgun (WGS) entry which is preliminary data.</text>
</comment>
<organism evidence="1 2">
    <name type="scientific">Photorhabdus temperata subsp. temperata Meg1</name>
    <dbReference type="NCBI Taxonomy" id="1393735"/>
    <lineage>
        <taxon>Bacteria</taxon>
        <taxon>Pseudomonadati</taxon>
        <taxon>Pseudomonadota</taxon>
        <taxon>Gammaproteobacteria</taxon>
        <taxon>Enterobacterales</taxon>
        <taxon>Morganellaceae</taxon>
        <taxon>Photorhabdus</taxon>
    </lineage>
</organism>
<dbReference type="Proteomes" id="UP000028002">
    <property type="component" value="Unassembled WGS sequence"/>
</dbReference>
<dbReference type="AlphaFoldDB" id="A0A081RVQ1"/>